<evidence type="ECO:0000313" key="2">
    <source>
        <dbReference type="EMBL" id="AGL62263.1"/>
    </source>
</evidence>
<evidence type="ECO:0000256" key="1">
    <source>
        <dbReference type="SAM" id="MobiDB-lite"/>
    </source>
</evidence>
<dbReference type="RefSeq" id="WP_015641713.1">
    <property type="nucleotide sequence ID" value="NC_021219.1"/>
</dbReference>
<dbReference type="HOGENOM" id="CLU_1649037_0_0_0"/>
<evidence type="ECO:0008006" key="4">
    <source>
        <dbReference type="Google" id="ProtNLM"/>
    </source>
</evidence>
<dbReference type="STRING" id="1332188.L336_0560"/>
<name>R4PL24_9BACT</name>
<feature type="compositionally biased region" description="Basic and acidic residues" evidence="1">
    <location>
        <begin position="149"/>
        <end position="160"/>
    </location>
</feature>
<evidence type="ECO:0000313" key="3">
    <source>
        <dbReference type="Proteomes" id="UP000013893"/>
    </source>
</evidence>
<feature type="region of interest" description="Disordered" evidence="1">
    <location>
        <begin position="125"/>
        <end position="160"/>
    </location>
</feature>
<dbReference type="KEGG" id="saal:L336_0560"/>
<protein>
    <recommendedName>
        <fullName evidence="4">DUF5709 domain-containing protein</fullName>
    </recommendedName>
</protein>
<proteinExistence type="predicted"/>
<dbReference type="EMBL" id="CP005957">
    <property type="protein sequence ID" value="AGL62263.1"/>
    <property type="molecule type" value="Genomic_DNA"/>
</dbReference>
<dbReference type="AlphaFoldDB" id="R4PL24"/>
<feature type="region of interest" description="Disordered" evidence="1">
    <location>
        <begin position="90"/>
        <end position="111"/>
    </location>
</feature>
<accession>R4PL24</accession>
<dbReference type="Proteomes" id="UP000013893">
    <property type="component" value="Chromosome"/>
</dbReference>
<feature type="region of interest" description="Disordered" evidence="1">
    <location>
        <begin position="1"/>
        <end position="50"/>
    </location>
</feature>
<feature type="compositionally biased region" description="Basic and acidic residues" evidence="1">
    <location>
        <begin position="21"/>
        <end position="33"/>
    </location>
</feature>
<keyword evidence="3" id="KW-1185">Reference proteome</keyword>
<gene>
    <name evidence="2" type="ORF">L336_0560</name>
</gene>
<organism evidence="2 3">
    <name type="scientific">Candidatus Saccharimonas aalborgensis</name>
    <dbReference type="NCBI Taxonomy" id="1332188"/>
    <lineage>
        <taxon>Bacteria</taxon>
        <taxon>Candidatus Saccharimonadota</taxon>
        <taxon>Candidatus Saccharimonadia</taxon>
        <taxon>Candidatus Saccharimonadales</taxon>
        <taxon>Candidatus Saccharimonadaceae</taxon>
        <taxon>Candidatus Saccharimonas</taxon>
    </lineage>
</organism>
<sequence>MNEYNKPDQGALPRGGTMLLEKADPVPETETKGEGVPPVPPRETMVDGADDNDAAFERVLGETGMTPEEKAGFGSGVLDAFAAEEAAKDLGDTGDAVPEGELSGKEGHPGADIVDLAEYRQRRAAETAPVLGSDASVTDIADAPSMRGDAPEDHEPTPAA</sequence>
<reference evidence="2 3" key="1">
    <citation type="journal article" date="2013" name="Nat. Biotechnol.">
        <title>Genome sequences of rare, uncultured bacteria obtained by differential coverage binning of multiple metagenomes.</title>
        <authorList>
            <person name="Albertsen M."/>
            <person name="Hugenholtz P."/>
            <person name="Skarshewski A."/>
            <person name="Nielsen K.L."/>
            <person name="Tyson G.W."/>
            <person name="Nielsen P.H."/>
        </authorList>
    </citation>
    <scope>NUCLEOTIDE SEQUENCE [LARGE SCALE GENOMIC DNA]</scope>
    <source>
        <strain evidence="2">TM71</strain>
    </source>
</reference>